<protein>
    <submittedName>
        <fullName evidence="3">GNAT family N-acetyltransferase</fullName>
        <ecNumber evidence="3">2.3.1.-</ecNumber>
    </submittedName>
</protein>
<sequence>MTGDDADSTADSAVDNTADSAGAASIRPARGDDADAVRRLFDAAMLSVPDDLADRVAGGDALVAVDADTAGETDDPAVIGALVLADSHIDAIAVRKRRRADGVGTALVAAAAGRTDGPLTATFRPQVRPFYESLGFEIEERDGRLFGTLARADAGDAPE</sequence>
<dbReference type="Gene3D" id="3.40.630.30">
    <property type="match status" value="1"/>
</dbReference>
<comment type="caution">
    <text evidence="3">The sequence shown here is derived from an EMBL/GenBank/DDBJ whole genome shotgun (WGS) entry which is preliminary data.</text>
</comment>
<dbReference type="GO" id="GO:0016746">
    <property type="term" value="F:acyltransferase activity"/>
    <property type="evidence" value="ECO:0007669"/>
    <property type="project" value="UniProtKB-KW"/>
</dbReference>
<dbReference type="Proteomes" id="UP001589595">
    <property type="component" value="Unassembled WGS sequence"/>
</dbReference>
<keyword evidence="3" id="KW-0808">Transferase</keyword>
<feature type="domain" description="N-acetyltransferase" evidence="2">
    <location>
        <begin position="24"/>
        <end position="158"/>
    </location>
</feature>
<gene>
    <name evidence="3" type="ORF">ACFFOL_13980</name>
</gene>
<dbReference type="AlphaFoldDB" id="A0ABD5MN63"/>
<dbReference type="InterPro" id="IPR000182">
    <property type="entry name" value="GNAT_dom"/>
</dbReference>
<feature type="compositionally biased region" description="Low complexity" evidence="1">
    <location>
        <begin position="9"/>
        <end position="21"/>
    </location>
</feature>
<dbReference type="RefSeq" id="WP_222921116.1">
    <property type="nucleotide sequence ID" value="NZ_CP082286.1"/>
</dbReference>
<reference evidence="3" key="1">
    <citation type="submission" date="2024-09" db="EMBL/GenBank/DDBJ databases">
        <authorList>
            <person name="Sun Q."/>
        </authorList>
    </citation>
    <scope>NUCLEOTIDE SEQUENCE [LARGE SCALE GENOMIC DNA]</scope>
    <source>
        <strain evidence="3">JCM 31273</strain>
    </source>
</reference>
<evidence type="ECO:0000259" key="2">
    <source>
        <dbReference type="PROSITE" id="PS51186"/>
    </source>
</evidence>
<dbReference type="GeneID" id="67211191"/>
<dbReference type="Pfam" id="PF13508">
    <property type="entry name" value="Acetyltransf_7"/>
    <property type="match status" value="1"/>
</dbReference>
<dbReference type="EMBL" id="JBHMAJ010000009">
    <property type="protein sequence ID" value="MFB9825276.1"/>
    <property type="molecule type" value="Genomic_DNA"/>
</dbReference>
<dbReference type="SUPFAM" id="SSF55729">
    <property type="entry name" value="Acyl-CoA N-acyltransferases (Nat)"/>
    <property type="match status" value="1"/>
</dbReference>
<dbReference type="EC" id="2.3.1.-" evidence="3"/>
<evidence type="ECO:0000313" key="4">
    <source>
        <dbReference type="Proteomes" id="UP001589595"/>
    </source>
</evidence>
<proteinExistence type="predicted"/>
<dbReference type="PROSITE" id="PS51186">
    <property type="entry name" value="GNAT"/>
    <property type="match status" value="1"/>
</dbReference>
<organism evidence="3 4">
    <name type="scientific">Halobaculum roseum</name>
    <dbReference type="NCBI Taxonomy" id="2175149"/>
    <lineage>
        <taxon>Archaea</taxon>
        <taxon>Methanobacteriati</taxon>
        <taxon>Methanobacteriota</taxon>
        <taxon>Stenosarchaea group</taxon>
        <taxon>Halobacteria</taxon>
        <taxon>Halobacteriales</taxon>
        <taxon>Haloferacaceae</taxon>
        <taxon>Halobaculum</taxon>
    </lineage>
</organism>
<keyword evidence="4" id="KW-1185">Reference proteome</keyword>
<dbReference type="InterPro" id="IPR016181">
    <property type="entry name" value="Acyl_CoA_acyltransferase"/>
</dbReference>
<accession>A0ABD5MN63</accession>
<feature type="region of interest" description="Disordered" evidence="1">
    <location>
        <begin position="1"/>
        <end position="30"/>
    </location>
</feature>
<name>A0ABD5MN63_9EURY</name>
<evidence type="ECO:0000313" key="3">
    <source>
        <dbReference type="EMBL" id="MFB9825276.1"/>
    </source>
</evidence>
<evidence type="ECO:0000256" key="1">
    <source>
        <dbReference type="SAM" id="MobiDB-lite"/>
    </source>
</evidence>
<keyword evidence="3" id="KW-0012">Acyltransferase</keyword>